<dbReference type="SUPFAM" id="SSF52317">
    <property type="entry name" value="Class I glutamine amidotransferase-like"/>
    <property type="match status" value="1"/>
</dbReference>
<dbReference type="GO" id="GO:0016740">
    <property type="term" value="F:transferase activity"/>
    <property type="evidence" value="ECO:0007669"/>
    <property type="project" value="UniProtKB-KW"/>
</dbReference>
<dbReference type="Proteomes" id="UP000216107">
    <property type="component" value="Unassembled WGS sequence"/>
</dbReference>
<dbReference type="InterPro" id="IPR017926">
    <property type="entry name" value="GATASE"/>
</dbReference>
<keyword evidence="3" id="KW-0315">Glutamine amidotransferase</keyword>
<sequence length="249" mass="27208">MISRPIAIFQHSALVGPGYFASFLDAHGLPWRLFRADLGNSIPESPLDFAGLCFMGGEMSVNDPLPWLEAELALIRRAVMQDIPVIGHCLGGQLMAKALGGVVTRNPVREIGWGNVQVADNQSAHEWLPGQQDFAAFHWHGETFTLPDGAIPLFASTHCANQAFALGPHLGMQCHVEMTETLIAGWVTNWHDELSAPDAPLNSIQSARALNERTATALPEMRRVAHGLYEKWLAGVHARELARTLPPSE</sequence>
<evidence type="ECO:0000313" key="5">
    <source>
        <dbReference type="Proteomes" id="UP000623509"/>
    </source>
</evidence>
<dbReference type="Pfam" id="PF00117">
    <property type="entry name" value="GATase"/>
    <property type="match status" value="1"/>
</dbReference>
<dbReference type="PROSITE" id="PS51273">
    <property type="entry name" value="GATASE_TYPE_1"/>
    <property type="match status" value="1"/>
</dbReference>
<dbReference type="EMBL" id="NMRN01000042">
    <property type="protein sequence ID" value="PAS92298.1"/>
    <property type="molecule type" value="Genomic_DNA"/>
</dbReference>
<evidence type="ECO:0000259" key="1">
    <source>
        <dbReference type="Pfam" id="PF00117"/>
    </source>
</evidence>
<dbReference type="Gene3D" id="3.40.50.880">
    <property type="match status" value="1"/>
</dbReference>
<dbReference type="PANTHER" id="PTHR42695">
    <property type="entry name" value="GLUTAMINE AMIDOTRANSFERASE YLR126C-RELATED"/>
    <property type="match status" value="1"/>
</dbReference>
<protein>
    <submittedName>
        <fullName evidence="3">Glutamine amidotransferase</fullName>
    </submittedName>
</protein>
<dbReference type="EMBL" id="MDUX01000044">
    <property type="protein sequence ID" value="KAF7598568.1"/>
    <property type="molecule type" value="Genomic_DNA"/>
</dbReference>
<dbReference type="AlphaFoldDB" id="A0A272EQD0"/>
<dbReference type="GO" id="GO:0005829">
    <property type="term" value="C:cytosol"/>
    <property type="evidence" value="ECO:0007669"/>
    <property type="project" value="TreeGrafter"/>
</dbReference>
<evidence type="ECO:0000313" key="4">
    <source>
        <dbReference type="Proteomes" id="UP000216107"/>
    </source>
</evidence>
<proteinExistence type="predicted"/>
<dbReference type="Proteomes" id="UP000623509">
    <property type="component" value="Unassembled WGS sequence"/>
</dbReference>
<reference evidence="2 5" key="1">
    <citation type="submission" date="2016-08" db="EMBL/GenBank/DDBJ databases">
        <title>Candidatus Dactylopiibacterium carminicum genome sequence.</title>
        <authorList>
            <person name="Ramirez-Puebla S.T."/>
            <person name="Ormeno-Orrillo E."/>
            <person name="Vera-Ponce De Leon A."/>
            <person name="Luis L."/>
            <person name="Sanchez-Flores A."/>
            <person name="Monica R."/>
            <person name="Martinez-Romero E."/>
        </authorList>
    </citation>
    <scope>NUCLEOTIDE SEQUENCE [LARGE SCALE GENOMIC DNA]</scope>
    <source>
        <strain evidence="2">END1</strain>
    </source>
</reference>
<dbReference type="CDD" id="cd01741">
    <property type="entry name" value="GATase1_1"/>
    <property type="match status" value="1"/>
</dbReference>
<keyword evidence="5" id="KW-1185">Reference proteome</keyword>
<evidence type="ECO:0000313" key="3">
    <source>
        <dbReference type="EMBL" id="PAS92298.1"/>
    </source>
</evidence>
<keyword evidence="3" id="KW-0808">Transferase</keyword>
<feature type="domain" description="Glutamine amidotransferase" evidence="1">
    <location>
        <begin position="46"/>
        <end position="181"/>
    </location>
</feature>
<dbReference type="InterPro" id="IPR044992">
    <property type="entry name" value="ChyE-like"/>
</dbReference>
<dbReference type="PANTHER" id="PTHR42695:SF5">
    <property type="entry name" value="GLUTAMINE AMIDOTRANSFERASE YLR126C-RELATED"/>
    <property type="match status" value="1"/>
</dbReference>
<dbReference type="InterPro" id="IPR029062">
    <property type="entry name" value="Class_I_gatase-like"/>
</dbReference>
<comment type="caution">
    <text evidence="3">The sequence shown here is derived from an EMBL/GenBank/DDBJ whole genome shotgun (WGS) entry which is preliminary data.</text>
</comment>
<dbReference type="RefSeq" id="WP_095525204.1">
    <property type="nucleotide sequence ID" value="NZ_MDUX01000044.1"/>
</dbReference>
<evidence type="ECO:0000313" key="2">
    <source>
        <dbReference type="EMBL" id="KAF7598568.1"/>
    </source>
</evidence>
<gene>
    <name evidence="2" type="ORF">BGI27_12470</name>
    <name evidence="3" type="ORF">CGU29_12280</name>
</gene>
<organism evidence="3 4">
    <name type="scientific">Candidatus Dactylopiibacterium carminicum</name>
    <dbReference type="NCBI Taxonomy" id="857335"/>
    <lineage>
        <taxon>Bacteria</taxon>
        <taxon>Pseudomonadati</taxon>
        <taxon>Pseudomonadota</taxon>
        <taxon>Betaproteobacteria</taxon>
        <taxon>Rhodocyclales</taxon>
        <taxon>Rhodocyclaceae</taxon>
        <taxon>Candidatus Dactylopiibacterium</taxon>
    </lineage>
</organism>
<dbReference type="OrthoDB" id="9813383at2"/>
<accession>A0A272EQD0</accession>
<reference evidence="3 4" key="2">
    <citation type="submission" date="2017-07" db="EMBL/GenBank/DDBJ databases">
        <title>Candidatus Dactylopiibacterium carminicum, a nitrogen-fixing symbiont of the cochineal insect Dactylopius coccus and Dactylopius opuntiae (Hemiptera: Coccoidea: Dactylopiidae).</title>
        <authorList>
            <person name="Vera A."/>
        </authorList>
    </citation>
    <scope>NUCLEOTIDE SEQUENCE [LARGE SCALE GENOMIC DNA]</scope>
    <source>
        <strain evidence="3 4">NFDCM</strain>
    </source>
</reference>
<name>A0A272EQD0_9RHOO</name>